<name>A0ACB7S0W3_HYAAI</name>
<protein>
    <submittedName>
        <fullName evidence="1">Uncharacterized protein</fullName>
    </submittedName>
</protein>
<dbReference type="EMBL" id="CM023486">
    <property type="protein sequence ID" value="KAH6928832.1"/>
    <property type="molecule type" value="Genomic_DNA"/>
</dbReference>
<proteinExistence type="predicted"/>
<comment type="caution">
    <text evidence="1">The sequence shown here is derived from an EMBL/GenBank/DDBJ whole genome shotgun (WGS) entry which is preliminary data.</text>
</comment>
<accession>A0ACB7S0W3</accession>
<reference evidence="1" key="1">
    <citation type="submission" date="2020-05" db="EMBL/GenBank/DDBJ databases">
        <title>Large-scale comparative analyses of tick genomes elucidate their genetic diversity and vector capacities.</title>
        <authorList>
            <person name="Jia N."/>
            <person name="Wang J."/>
            <person name="Shi W."/>
            <person name="Du L."/>
            <person name="Sun Y."/>
            <person name="Zhan W."/>
            <person name="Jiang J."/>
            <person name="Wang Q."/>
            <person name="Zhang B."/>
            <person name="Ji P."/>
            <person name="Sakyi L.B."/>
            <person name="Cui X."/>
            <person name="Yuan T."/>
            <person name="Jiang B."/>
            <person name="Yang W."/>
            <person name="Lam T.T.-Y."/>
            <person name="Chang Q."/>
            <person name="Ding S."/>
            <person name="Wang X."/>
            <person name="Zhu J."/>
            <person name="Ruan X."/>
            <person name="Zhao L."/>
            <person name="Wei J."/>
            <person name="Que T."/>
            <person name="Du C."/>
            <person name="Cheng J."/>
            <person name="Dai P."/>
            <person name="Han X."/>
            <person name="Huang E."/>
            <person name="Gao Y."/>
            <person name="Liu J."/>
            <person name="Shao H."/>
            <person name="Ye R."/>
            <person name="Li L."/>
            <person name="Wei W."/>
            <person name="Wang X."/>
            <person name="Wang C."/>
            <person name="Yang T."/>
            <person name="Huo Q."/>
            <person name="Li W."/>
            <person name="Guo W."/>
            <person name="Chen H."/>
            <person name="Zhou L."/>
            <person name="Ni X."/>
            <person name="Tian J."/>
            <person name="Zhou Y."/>
            <person name="Sheng Y."/>
            <person name="Liu T."/>
            <person name="Pan Y."/>
            <person name="Xia L."/>
            <person name="Li J."/>
            <person name="Zhao F."/>
            <person name="Cao W."/>
        </authorList>
    </citation>
    <scope>NUCLEOTIDE SEQUENCE</scope>
    <source>
        <strain evidence="1">Hyas-2018</strain>
    </source>
</reference>
<evidence type="ECO:0000313" key="1">
    <source>
        <dbReference type="EMBL" id="KAH6928832.1"/>
    </source>
</evidence>
<keyword evidence="2" id="KW-1185">Reference proteome</keyword>
<sequence length="306" mass="34690">MESTKKRPHQALSLEKKLQILQELDRSGLSKTEVAKKFNIPKSTLSRILKNKETIEGAVKNGTFTSKRMRMRTTPQTWRKRLCGVHAGHLPNFENAMDYSVEGEKISPEALQEADWKKFVSKRYEEFYRCEEREAAERQAIAAIQQLTVSSTSPAAKTQQNGNTPRDEHAQLYLDLPGLRINNVDRPVMAYLPAPDNAVRGVIYGALGNKTAEEIIQLCILENTNLQIFSARLMGLSRAIVITFAGAKLPRIVKLQCMPFNCFSFKERIETCYNCRRTGHTADICYQPPTQRCHRCGEEHPPPPQG</sequence>
<evidence type="ECO:0000313" key="2">
    <source>
        <dbReference type="Proteomes" id="UP000821845"/>
    </source>
</evidence>
<organism evidence="1 2">
    <name type="scientific">Hyalomma asiaticum</name>
    <name type="common">Tick</name>
    <dbReference type="NCBI Taxonomy" id="266040"/>
    <lineage>
        <taxon>Eukaryota</taxon>
        <taxon>Metazoa</taxon>
        <taxon>Ecdysozoa</taxon>
        <taxon>Arthropoda</taxon>
        <taxon>Chelicerata</taxon>
        <taxon>Arachnida</taxon>
        <taxon>Acari</taxon>
        <taxon>Parasitiformes</taxon>
        <taxon>Ixodida</taxon>
        <taxon>Ixodoidea</taxon>
        <taxon>Ixodidae</taxon>
        <taxon>Hyalomminae</taxon>
        <taxon>Hyalomma</taxon>
    </lineage>
</organism>
<dbReference type="Proteomes" id="UP000821845">
    <property type="component" value="Chromosome 6"/>
</dbReference>
<gene>
    <name evidence="1" type="ORF">HPB50_020129</name>
</gene>